<evidence type="ECO:0000313" key="3">
    <source>
        <dbReference type="EMBL" id="RYN61294.1"/>
    </source>
</evidence>
<sequence length="254" mass="27965">MRKPDARQLQGREPRAWDESQVPFHLNTDQKDVVVRPLAAYAAANYEAPLAPKQGLEDAPANARGQRQSPIAGTYGLRTPRGKITLVACEGCRRRKSKVHMHSANVELCALTVFQCDGARPKCNTCQSRKLTCFYDVAGNAKTTIQLRACVRQLAKELDDMKSVVSLLAAAPDRTSAVNWASELEKNGFAHHSAEEVREALSASSRPTPALPYDDSLGILNSSEPFPTQEDDLDSVHYEPTREALFVPSFAYPL</sequence>
<comment type="caution">
    <text evidence="3">The sequence shown here is derived from an EMBL/GenBank/DDBJ whole genome shotgun (WGS) entry which is preliminary data.</text>
</comment>
<organism evidence="3 4">
    <name type="scientific">Alternaria alternata</name>
    <name type="common">Alternaria rot fungus</name>
    <name type="synonym">Torula alternata</name>
    <dbReference type="NCBI Taxonomy" id="5599"/>
    <lineage>
        <taxon>Eukaryota</taxon>
        <taxon>Fungi</taxon>
        <taxon>Dikarya</taxon>
        <taxon>Ascomycota</taxon>
        <taxon>Pezizomycotina</taxon>
        <taxon>Dothideomycetes</taxon>
        <taxon>Pleosporomycetidae</taxon>
        <taxon>Pleosporales</taxon>
        <taxon>Pleosporineae</taxon>
        <taxon>Pleosporaceae</taxon>
        <taxon>Alternaria</taxon>
        <taxon>Alternaria sect. Alternaria</taxon>
        <taxon>Alternaria alternata complex</taxon>
    </lineage>
</organism>
<reference evidence="4" key="1">
    <citation type="journal article" date="2019" name="bioRxiv">
        <title>Genomics, evolutionary history and diagnostics of the Alternaria alternata species group including apple and Asian pear pathotypes.</title>
        <authorList>
            <person name="Armitage A.D."/>
            <person name="Cockerton H.M."/>
            <person name="Sreenivasaprasad S."/>
            <person name="Woodhall J.W."/>
            <person name="Lane C.R."/>
            <person name="Harrison R.J."/>
            <person name="Clarkson J.P."/>
        </authorList>
    </citation>
    <scope>NUCLEOTIDE SEQUENCE [LARGE SCALE GENOMIC DNA]</scope>
    <source>
        <strain evidence="4">FERA 1177</strain>
    </source>
</reference>
<dbReference type="Proteomes" id="UP000291422">
    <property type="component" value="Unassembled WGS sequence"/>
</dbReference>
<accession>A0A4Q4MW86</accession>
<feature type="region of interest" description="Disordered" evidence="2">
    <location>
        <begin position="1"/>
        <end position="23"/>
    </location>
</feature>
<dbReference type="AlphaFoldDB" id="A0A4Q4MW86"/>
<dbReference type="GO" id="GO:0000981">
    <property type="term" value="F:DNA-binding transcription factor activity, RNA polymerase II-specific"/>
    <property type="evidence" value="ECO:0007669"/>
    <property type="project" value="InterPro"/>
</dbReference>
<dbReference type="VEuPathDB" id="FungiDB:CC77DRAFT_1028231"/>
<protein>
    <recommendedName>
        <fullName evidence="5">Zn(2)-C6 fungal-type domain-containing protein</fullName>
    </recommendedName>
</protein>
<dbReference type="CDD" id="cd00067">
    <property type="entry name" value="GAL4"/>
    <property type="match status" value="1"/>
</dbReference>
<gene>
    <name evidence="3" type="ORF">AA0117_g13031</name>
</gene>
<dbReference type="InterPro" id="IPR036864">
    <property type="entry name" value="Zn2-C6_fun-type_DNA-bd_sf"/>
</dbReference>
<keyword evidence="1" id="KW-0539">Nucleus</keyword>
<feature type="region of interest" description="Disordered" evidence="2">
    <location>
        <begin position="55"/>
        <end position="74"/>
    </location>
</feature>
<evidence type="ECO:0000313" key="4">
    <source>
        <dbReference type="Proteomes" id="UP000291422"/>
    </source>
</evidence>
<dbReference type="GO" id="GO:0008270">
    <property type="term" value="F:zinc ion binding"/>
    <property type="evidence" value="ECO:0007669"/>
    <property type="project" value="InterPro"/>
</dbReference>
<proteinExistence type="predicted"/>
<evidence type="ECO:0000256" key="2">
    <source>
        <dbReference type="SAM" id="MobiDB-lite"/>
    </source>
</evidence>
<evidence type="ECO:0008006" key="5">
    <source>
        <dbReference type="Google" id="ProtNLM"/>
    </source>
</evidence>
<name>A0A4Q4MW86_ALTAL</name>
<evidence type="ECO:0000256" key="1">
    <source>
        <dbReference type="ARBA" id="ARBA00023242"/>
    </source>
</evidence>
<dbReference type="InterPro" id="IPR001138">
    <property type="entry name" value="Zn2Cys6_DnaBD"/>
</dbReference>
<feature type="compositionally biased region" description="Basic and acidic residues" evidence="2">
    <location>
        <begin position="1"/>
        <end position="18"/>
    </location>
</feature>
<dbReference type="Gene3D" id="4.10.240.10">
    <property type="entry name" value="Zn(2)-C6 fungal-type DNA-binding domain"/>
    <property type="match status" value="1"/>
</dbReference>
<dbReference type="EMBL" id="PDXD01000117">
    <property type="protein sequence ID" value="RYN61294.1"/>
    <property type="molecule type" value="Genomic_DNA"/>
</dbReference>